<dbReference type="Gene3D" id="1.10.10.10">
    <property type="entry name" value="Winged helix-like DNA-binding domain superfamily/Winged helix DNA-binding domain"/>
    <property type="match status" value="1"/>
</dbReference>
<evidence type="ECO:0000256" key="2">
    <source>
        <dbReference type="ARBA" id="ARBA00023015"/>
    </source>
</evidence>
<feature type="domain" description="PRD" evidence="6">
    <location>
        <begin position="303"/>
        <end position="410"/>
    </location>
</feature>
<keyword evidence="8" id="KW-1185">Reference proteome</keyword>
<dbReference type="Gene3D" id="3.40.50.2300">
    <property type="match status" value="1"/>
</dbReference>
<feature type="domain" description="PRD" evidence="6">
    <location>
        <begin position="197"/>
        <end position="301"/>
    </location>
</feature>
<dbReference type="PANTHER" id="PTHR30185">
    <property type="entry name" value="CRYPTIC BETA-GLUCOSIDE BGL OPERON ANTITERMINATOR"/>
    <property type="match status" value="1"/>
</dbReference>
<dbReference type="InterPro" id="IPR036390">
    <property type="entry name" value="WH_DNA-bd_sf"/>
</dbReference>
<organism evidence="7 8">
    <name type="scientific">Jeotgalibaca ciconiae</name>
    <dbReference type="NCBI Taxonomy" id="2496265"/>
    <lineage>
        <taxon>Bacteria</taxon>
        <taxon>Bacillati</taxon>
        <taxon>Bacillota</taxon>
        <taxon>Bacilli</taxon>
        <taxon>Lactobacillales</taxon>
        <taxon>Carnobacteriaceae</taxon>
        <taxon>Jeotgalibaca</taxon>
    </lineage>
</organism>
<dbReference type="GO" id="GO:0003700">
    <property type="term" value="F:DNA-binding transcription factor activity"/>
    <property type="evidence" value="ECO:0007669"/>
    <property type="project" value="InterPro"/>
</dbReference>
<dbReference type="CDD" id="cd05568">
    <property type="entry name" value="PTS_IIB_bgl_like"/>
    <property type="match status" value="1"/>
</dbReference>
<dbReference type="AlphaFoldDB" id="A0A3S9HBZ8"/>
<protein>
    <submittedName>
        <fullName evidence="7">Transcription antiterminator</fullName>
    </submittedName>
</protein>
<dbReference type="Pfam" id="PF08279">
    <property type="entry name" value="HTH_11"/>
    <property type="match status" value="1"/>
</dbReference>
<evidence type="ECO:0000256" key="1">
    <source>
        <dbReference type="ARBA" id="ARBA00022737"/>
    </source>
</evidence>
<proteinExistence type="predicted"/>
<dbReference type="GO" id="GO:0003677">
    <property type="term" value="F:DNA binding"/>
    <property type="evidence" value="ECO:0007669"/>
    <property type="project" value="UniProtKB-KW"/>
</dbReference>
<dbReference type="InterPro" id="IPR036634">
    <property type="entry name" value="PRD_sf"/>
</dbReference>
<dbReference type="Pfam" id="PF00874">
    <property type="entry name" value="PRD"/>
    <property type="match status" value="2"/>
</dbReference>
<keyword evidence="1" id="KW-0677">Repeat</keyword>
<evidence type="ECO:0000259" key="6">
    <source>
        <dbReference type="PROSITE" id="PS51372"/>
    </source>
</evidence>
<dbReference type="PROSITE" id="PS51372">
    <property type="entry name" value="PRD_2"/>
    <property type="match status" value="2"/>
</dbReference>
<dbReference type="PANTHER" id="PTHR30185:SF18">
    <property type="entry name" value="TRANSCRIPTIONAL REGULATOR MTLR"/>
    <property type="match status" value="1"/>
</dbReference>
<evidence type="ECO:0000313" key="8">
    <source>
        <dbReference type="Proteomes" id="UP000273326"/>
    </source>
</evidence>
<dbReference type="KEGG" id="jeh:EJN90_09375"/>
<accession>A0A3S9HBZ8</accession>
<evidence type="ECO:0000256" key="3">
    <source>
        <dbReference type="ARBA" id="ARBA00023125"/>
    </source>
</evidence>
<keyword evidence="4" id="KW-0010">Activator</keyword>
<dbReference type="PROSITE" id="PS00894">
    <property type="entry name" value="HTH_DEOR_1"/>
    <property type="match status" value="1"/>
</dbReference>
<reference evidence="8" key="1">
    <citation type="submission" date="2018-12" db="EMBL/GenBank/DDBJ databases">
        <title>Complete genome sequencing of Jeotgalibaca sp. H21T32.</title>
        <authorList>
            <person name="Bae J.-W."/>
            <person name="Lee S.-Y."/>
        </authorList>
    </citation>
    <scope>NUCLEOTIDE SEQUENCE [LARGE SCALE GENOMIC DNA]</scope>
    <source>
        <strain evidence="8">H21T32</strain>
    </source>
</reference>
<dbReference type="InterPro" id="IPR007737">
    <property type="entry name" value="Mga_HTH"/>
</dbReference>
<dbReference type="Gene3D" id="1.10.1790.10">
    <property type="entry name" value="PRD domain"/>
    <property type="match status" value="1"/>
</dbReference>
<dbReference type="InterPro" id="IPR011608">
    <property type="entry name" value="PRD"/>
</dbReference>
<dbReference type="InterPro" id="IPR036388">
    <property type="entry name" value="WH-like_DNA-bd_sf"/>
</dbReference>
<sequence>MINKRLLHIIRILLKQNTYVTIAELSNELNVSYKTIANDLKMVEAWLTEHGLELIKKTGVGVNIEGSNEIKLSVYQFISRKSKENIDYSPKARMIYIGMKLLLESTCRVHELADDLFVSRATVHKDIHSLTAIFESYKIELLRKNNNGITISGSEKNFRNCLIELMKIDNGYHVFYEMVKNTNYPCDGSFPFLGLDVNDDEFVEFLKVLENINSKYLHTLLFDSLVQVLHHLFVSFVRIKENHLIHLSESFLQELKFQPYYEEVHEICKAIESFYPIQYSEMEIRYLQVFFLSLKNTNEIRTDDRVDAQEITISLINEWEKMLPYHLSKDAELTNSLYTHFCSAITRYRHGIVIENQLIDEIKLKYQHTFSIVKESMYLIENKFHCKISEEEMGLLTLHLAVALDKMKQPLTTLLICHEGSGANHLLLRKLQSQFSNELFIKDSQNYPTIDMDQLQHIDLILSTINLEIHTDIPIIEINPLLSKYDIARLRDSLTPYYEHKNDHMLAFEKQ</sequence>
<keyword evidence="5" id="KW-0804">Transcription</keyword>
<evidence type="ECO:0000256" key="4">
    <source>
        <dbReference type="ARBA" id="ARBA00023159"/>
    </source>
</evidence>
<name>A0A3S9HBZ8_9LACT</name>
<dbReference type="InterPro" id="IPR050661">
    <property type="entry name" value="BglG_antiterminators"/>
</dbReference>
<dbReference type="SUPFAM" id="SSF46785">
    <property type="entry name" value="Winged helix' DNA-binding domain"/>
    <property type="match status" value="1"/>
</dbReference>
<keyword evidence="2" id="KW-0805">Transcription regulation</keyword>
<dbReference type="Proteomes" id="UP000273326">
    <property type="component" value="Chromosome"/>
</dbReference>
<evidence type="ECO:0000256" key="5">
    <source>
        <dbReference type="ARBA" id="ARBA00023163"/>
    </source>
</evidence>
<dbReference type="Pfam" id="PF05043">
    <property type="entry name" value="Mga"/>
    <property type="match status" value="1"/>
</dbReference>
<evidence type="ECO:0000313" key="7">
    <source>
        <dbReference type="EMBL" id="AZP04831.1"/>
    </source>
</evidence>
<dbReference type="SUPFAM" id="SSF63520">
    <property type="entry name" value="PTS-regulatory domain, PRD"/>
    <property type="match status" value="2"/>
</dbReference>
<dbReference type="InterPro" id="IPR018356">
    <property type="entry name" value="Tscrpt_reg_HTH_DeoR_CS"/>
</dbReference>
<gene>
    <name evidence="7" type="ORF">EJN90_09375</name>
</gene>
<dbReference type="RefSeq" id="WP_126110617.1">
    <property type="nucleotide sequence ID" value="NZ_CP034465.1"/>
</dbReference>
<dbReference type="EMBL" id="CP034465">
    <property type="protein sequence ID" value="AZP04831.1"/>
    <property type="molecule type" value="Genomic_DNA"/>
</dbReference>
<dbReference type="OrthoDB" id="3239954at2"/>
<keyword evidence="3" id="KW-0238">DNA-binding</keyword>
<dbReference type="InterPro" id="IPR013196">
    <property type="entry name" value="HTH_11"/>
</dbReference>